<dbReference type="InParanoid" id="A0A7N5JJJ8"/>
<dbReference type="PANTHER" id="PTHR23158">
    <property type="entry name" value="MELANOMA INHIBITORY ACTIVITY-RELATED"/>
    <property type="match status" value="1"/>
</dbReference>
<sequence>MLALAGIAVEPDAAMESPPLASGSAFQLVLEQLWGELLLISQSWRSSPSLLSVLPWAMLLCTMLLDFLRKRRLTLRSAKALGQRCSAHHNICAAGSEDIGPTTQADDTLKTPRVVASPPTLQALCLSAMNTDLEKLLHCDPPSPNGQQQARATQPWAESAETAVLTPRTHSLQTQEASLREENSQLDCEIQQLKLKAQNAADEQDQYILQLHRKLFPEEDRCLALKKKLAGLYREMNFSCQVRNLYKKIAQDLGKELERDTCHYRKAVAVHQDRVDKSWVAAASSQRKFEELKKENDRVRQMLAGVESRCPPFLSDPLAPAAPPAAHRGWQVSGGSLGSSGPQEGGRSHWEGTESGVACRRTWAVGIRALNSRSPAQPLRGVL</sequence>
<dbReference type="GO" id="GO:0009306">
    <property type="term" value="P:protein secretion"/>
    <property type="evidence" value="ECO:0007669"/>
    <property type="project" value="TreeGrafter"/>
</dbReference>
<protein>
    <submittedName>
        <fullName evidence="4">Uncharacterized protein</fullName>
    </submittedName>
</protein>
<reference evidence="4" key="3">
    <citation type="submission" date="2025-09" db="UniProtKB">
        <authorList>
            <consortium name="Ensembl"/>
        </authorList>
    </citation>
    <scope>IDENTIFICATION</scope>
</reference>
<reference evidence="4 5" key="1">
    <citation type="journal article" date="2010" name="Nature">
        <title>The sequence and de novo assembly of the giant panda genome.</title>
        <authorList>
            <person name="Li R."/>
            <person name="Fan W."/>
            <person name="Tian G."/>
            <person name="Zhu H."/>
            <person name="He L."/>
            <person name="Cai J."/>
            <person name="Huang Q."/>
            <person name="Cai Q."/>
            <person name="Li B."/>
            <person name="Bai Y."/>
            <person name="Zhang Z."/>
            <person name="Zhang Y."/>
            <person name="Wang W."/>
            <person name="Li J."/>
            <person name="Wei F."/>
            <person name="Li H."/>
            <person name="Jian M."/>
            <person name="Li J."/>
            <person name="Zhang Z."/>
            <person name="Nielsen R."/>
            <person name="Li D."/>
            <person name="Gu W."/>
            <person name="Yang Z."/>
            <person name="Xuan Z."/>
            <person name="Ryder O.A."/>
            <person name="Leung F.C."/>
            <person name="Zhou Y."/>
            <person name="Cao J."/>
            <person name="Sun X."/>
            <person name="Fu Y."/>
            <person name="Fang X."/>
            <person name="Guo X."/>
            <person name="Wang B."/>
            <person name="Hou R."/>
            <person name="Shen F."/>
            <person name="Mu B."/>
            <person name="Ni P."/>
            <person name="Lin R."/>
            <person name="Qian W."/>
            <person name="Wang G."/>
            <person name="Yu C."/>
            <person name="Nie W."/>
            <person name="Wang J."/>
            <person name="Wu Z."/>
            <person name="Liang H."/>
            <person name="Min J."/>
            <person name="Wu Q."/>
            <person name="Cheng S."/>
            <person name="Ruan J."/>
            <person name="Wang M."/>
            <person name="Shi Z."/>
            <person name="Wen M."/>
            <person name="Liu B."/>
            <person name="Ren X."/>
            <person name="Zheng H."/>
            <person name="Dong D."/>
            <person name="Cook K."/>
            <person name="Shan G."/>
            <person name="Zhang H."/>
            <person name="Kosiol C."/>
            <person name="Xie X."/>
            <person name="Lu Z."/>
            <person name="Zheng H."/>
            <person name="Li Y."/>
            <person name="Steiner C.C."/>
            <person name="Lam T.T."/>
            <person name="Lin S."/>
            <person name="Zhang Q."/>
            <person name="Li G."/>
            <person name="Tian J."/>
            <person name="Gong T."/>
            <person name="Liu H."/>
            <person name="Zhang D."/>
            <person name="Fang L."/>
            <person name="Ye C."/>
            <person name="Zhang J."/>
            <person name="Hu W."/>
            <person name="Xu A."/>
            <person name="Ren Y."/>
            <person name="Zhang G."/>
            <person name="Bruford M.W."/>
            <person name="Li Q."/>
            <person name="Ma L."/>
            <person name="Guo Y."/>
            <person name="An N."/>
            <person name="Hu Y."/>
            <person name="Zheng Y."/>
            <person name="Shi Y."/>
            <person name="Li Z."/>
            <person name="Liu Q."/>
            <person name="Chen Y."/>
            <person name="Zhao J."/>
            <person name="Qu N."/>
            <person name="Zhao S."/>
            <person name="Tian F."/>
            <person name="Wang X."/>
            <person name="Wang H."/>
            <person name="Xu L."/>
            <person name="Liu X."/>
            <person name="Vinar T."/>
            <person name="Wang Y."/>
            <person name="Lam T.W."/>
            <person name="Yiu S.M."/>
            <person name="Liu S."/>
            <person name="Zhang H."/>
            <person name="Li D."/>
            <person name="Huang Y."/>
            <person name="Wang X."/>
            <person name="Yang G."/>
            <person name="Jiang Z."/>
            <person name="Wang J."/>
            <person name="Qin N."/>
            <person name="Li L."/>
            <person name="Li J."/>
            <person name="Bolund L."/>
            <person name="Kristiansen K."/>
            <person name="Wong G.K."/>
            <person name="Olson M."/>
            <person name="Zhang X."/>
            <person name="Li S."/>
            <person name="Yang H."/>
            <person name="Wang J."/>
            <person name="Wang J."/>
        </authorList>
    </citation>
    <scope>NUCLEOTIDE SEQUENCE [LARGE SCALE GENOMIC DNA]</scope>
</reference>
<evidence type="ECO:0000313" key="5">
    <source>
        <dbReference type="Proteomes" id="UP000008912"/>
    </source>
</evidence>
<feature type="region of interest" description="Disordered" evidence="3">
    <location>
        <begin position="317"/>
        <end position="353"/>
    </location>
</feature>
<dbReference type="GeneTree" id="ENSGT00950000185378"/>
<evidence type="ECO:0000256" key="2">
    <source>
        <dbReference type="SAM" id="Coils"/>
    </source>
</evidence>
<keyword evidence="1 2" id="KW-0175">Coiled coil</keyword>
<dbReference type="GO" id="GO:0035459">
    <property type="term" value="P:vesicle cargo loading"/>
    <property type="evidence" value="ECO:0007669"/>
    <property type="project" value="TreeGrafter"/>
</dbReference>
<feature type="coiled-coil region" evidence="2">
    <location>
        <begin position="282"/>
        <end position="309"/>
    </location>
</feature>
<dbReference type="GO" id="GO:0070971">
    <property type="term" value="C:endoplasmic reticulum exit site"/>
    <property type="evidence" value="ECO:0007669"/>
    <property type="project" value="TreeGrafter"/>
</dbReference>
<dbReference type="Proteomes" id="UP000008912">
    <property type="component" value="Unassembled WGS sequence"/>
</dbReference>
<evidence type="ECO:0000256" key="3">
    <source>
        <dbReference type="SAM" id="MobiDB-lite"/>
    </source>
</evidence>
<name>A0A7N5JJJ8_AILME</name>
<proteinExistence type="predicted"/>
<dbReference type="AlphaFoldDB" id="A0A7N5JJJ8"/>
<dbReference type="PANTHER" id="PTHR23158:SF59">
    <property type="match status" value="1"/>
</dbReference>
<reference evidence="4" key="2">
    <citation type="submission" date="2025-08" db="UniProtKB">
        <authorList>
            <consortium name="Ensembl"/>
        </authorList>
    </citation>
    <scope>IDENTIFICATION</scope>
</reference>
<dbReference type="Ensembl" id="ENSAMET00000041682.1">
    <property type="protein sequence ID" value="ENSAMEP00000026389.1"/>
    <property type="gene ID" value="ENSAMEG00000024340.1"/>
</dbReference>
<accession>A0A7N5JJJ8</accession>
<dbReference type="GO" id="GO:0006888">
    <property type="term" value="P:endoplasmic reticulum to Golgi vesicle-mediated transport"/>
    <property type="evidence" value="ECO:0007669"/>
    <property type="project" value="TreeGrafter"/>
</dbReference>
<organism evidence="4 5">
    <name type="scientific">Ailuropoda melanoleuca</name>
    <name type="common">Giant panda</name>
    <dbReference type="NCBI Taxonomy" id="9646"/>
    <lineage>
        <taxon>Eukaryota</taxon>
        <taxon>Metazoa</taxon>
        <taxon>Chordata</taxon>
        <taxon>Craniata</taxon>
        <taxon>Vertebrata</taxon>
        <taxon>Euteleostomi</taxon>
        <taxon>Mammalia</taxon>
        <taxon>Eutheria</taxon>
        <taxon>Laurasiatheria</taxon>
        <taxon>Carnivora</taxon>
        <taxon>Caniformia</taxon>
        <taxon>Ursidae</taxon>
        <taxon>Ailuropoda</taxon>
    </lineage>
</organism>
<keyword evidence="5" id="KW-1185">Reference proteome</keyword>
<evidence type="ECO:0000313" key="4">
    <source>
        <dbReference type="Ensembl" id="ENSAMEP00000026389.1"/>
    </source>
</evidence>
<dbReference type="GO" id="GO:0005789">
    <property type="term" value="C:endoplasmic reticulum membrane"/>
    <property type="evidence" value="ECO:0007669"/>
    <property type="project" value="TreeGrafter"/>
</dbReference>
<feature type="coiled-coil region" evidence="2">
    <location>
        <begin position="176"/>
        <end position="210"/>
    </location>
</feature>
<dbReference type="InterPro" id="IPR051500">
    <property type="entry name" value="cTAGE_MIA/OTOR"/>
</dbReference>
<evidence type="ECO:0000256" key="1">
    <source>
        <dbReference type="ARBA" id="ARBA00023054"/>
    </source>
</evidence>